<evidence type="ECO:0000256" key="2">
    <source>
        <dbReference type="ARBA" id="ARBA00022525"/>
    </source>
</evidence>
<dbReference type="InterPro" id="IPR059100">
    <property type="entry name" value="TSP3_bac"/>
</dbReference>
<evidence type="ECO:0000256" key="5">
    <source>
        <dbReference type="SAM" id="MobiDB-lite"/>
    </source>
</evidence>
<proteinExistence type="predicted"/>
<keyword evidence="6" id="KW-1133">Transmembrane helix</keyword>
<evidence type="ECO:0000256" key="4">
    <source>
        <dbReference type="ARBA" id="ARBA00022837"/>
    </source>
</evidence>
<feature type="transmembrane region" description="Helical" evidence="6">
    <location>
        <begin position="131"/>
        <end position="152"/>
    </location>
</feature>
<feature type="region of interest" description="Disordered" evidence="5">
    <location>
        <begin position="169"/>
        <end position="188"/>
    </location>
</feature>
<organism evidence="7 8">
    <name type="scientific">Candidatus Magasanikbacteria bacterium RIFCSPHIGHO2_02_FULL_51_14</name>
    <dbReference type="NCBI Taxonomy" id="1798683"/>
    <lineage>
        <taxon>Bacteria</taxon>
        <taxon>Candidatus Magasanikiibacteriota</taxon>
    </lineage>
</organism>
<feature type="region of interest" description="Disordered" evidence="5">
    <location>
        <begin position="1"/>
        <end position="126"/>
    </location>
</feature>
<feature type="compositionally biased region" description="Low complexity" evidence="5">
    <location>
        <begin position="39"/>
        <end position="67"/>
    </location>
</feature>
<dbReference type="Proteomes" id="UP000177457">
    <property type="component" value="Unassembled WGS sequence"/>
</dbReference>
<feature type="region of interest" description="Disordered" evidence="5">
    <location>
        <begin position="205"/>
        <end position="286"/>
    </location>
</feature>
<dbReference type="EMBL" id="MFQE01000020">
    <property type="protein sequence ID" value="OGH73732.1"/>
    <property type="molecule type" value="Genomic_DNA"/>
</dbReference>
<gene>
    <name evidence="7" type="ORF">A3C90_00980</name>
</gene>
<feature type="compositionally biased region" description="Acidic residues" evidence="5">
    <location>
        <begin position="208"/>
        <end position="220"/>
    </location>
</feature>
<evidence type="ECO:0000256" key="6">
    <source>
        <dbReference type="SAM" id="Phobius"/>
    </source>
</evidence>
<feature type="compositionally biased region" description="Polar residues" evidence="5">
    <location>
        <begin position="1"/>
        <end position="11"/>
    </location>
</feature>
<evidence type="ECO:0000256" key="3">
    <source>
        <dbReference type="ARBA" id="ARBA00022729"/>
    </source>
</evidence>
<keyword evidence="4" id="KW-0106">Calcium</keyword>
<name>A0A1F6MQ33_9BACT</name>
<protein>
    <submittedName>
        <fullName evidence="7">Uncharacterized protein</fullName>
    </submittedName>
</protein>
<feature type="compositionally biased region" description="Low complexity" evidence="5">
    <location>
        <begin position="111"/>
        <end position="121"/>
    </location>
</feature>
<dbReference type="Pfam" id="PF18884">
    <property type="entry name" value="TSP3_bac"/>
    <property type="match status" value="2"/>
</dbReference>
<comment type="caution">
    <text evidence="7">The sequence shown here is derived from an EMBL/GenBank/DDBJ whole genome shotgun (WGS) entry which is preliminary data.</text>
</comment>
<sequence>MFEDQPTTQGGNVPGNLPVGEPEDIFGGTEPAEPPAASPAPSAAPVAEEAMAEAPPETARPATALEAGVLRPKTATAAPPAMFEEPFTVPPLESVGEAGPISPGVPPPAGAAPASPAEMAPTKGPSVSRGIMTAIIGGVVLLIVLGGGWWIYASFVRGGGPDEIFEAAPPAPLPAEESPAAPVAPPPAAVPEVTREAIGETILFGEPIDTDADQLDDDLEQTLGTDPNNWDTDGDELSDGDEKLVWETDPLNPDTDGDSYSDGQEVRSGYSPTGPGRLFQPPTTTE</sequence>
<keyword evidence="2" id="KW-0964">Secreted</keyword>
<comment type="subcellular location">
    <subcellularLocation>
        <location evidence="1">Secreted</location>
    </subcellularLocation>
</comment>
<evidence type="ECO:0000313" key="7">
    <source>
        <dbReference type="EMBL" id="OGH73732.1"/>
    </source>
</evidence>
<evidence type="ECO:0000313" key="8">
    <source>
        <dbReference type="Proteomes" id="UP000177457"/>
    </source>
</evidence>
<keyword evidence="6" id="KW-0472">Membrane</keyword>
<accession>A0A1F6MQ33</accession>
<keyword evidence="3" id="KW-0732">Signal</keyword>
<dbReference type="AlphaFoldDB" id="A0A1F6MQ33"/>
<dbReference type="STRING" id="1798683.A3C90_00980"/>
<reference evidence="7 8" key="1">
    <citation type="journal article" date="2016" name="Nat. Commun.">
        <title>Thousands of microbial genomes shed light on interconnected biogeochemical processes in an aquifer system.</title>
        <authorList>
            <person name="Anantharaman K."/>
            <person name="Brown C.T."/>
            <person name="Hug L.A."/>
            <person name="Sharon I."/>
            <person name="Castelle C.J."/>
            <person name="Probst A.J."/>
            <person name="Thomas B.C."/>
            <person name="Singh A."/>
            <person name="Wilkins M.J."/>
            <person name="Karaoz U."/>
            <person name="Brodie E.L."/>
            <person name="Williams K.H."/>
            <person name="Hubbard S.S."/>
            <person name="Banfield J.F."/>
        </authorList>
    </citation>
    <scope>NUCLEOTIDE SEQUENCE [LARGE SCALE GENOMIC DNA]</scope>
</reference>
<keyword evidence="6" id="KW-0812">Transmembrane</keyword>
<evidence type="ECO:0000256" key="1">
    <source>
        <dbReference type="ARBA" id="ARBA00004613"/>
    </source>
</evidence>